<comment type="caution">
    <text evidence="1">The sequence shown here is derived from an EMBL/GenBank/DDBJ whole genome shotgun (WGS) entry which is preliminary data.</text>
</comment>
<evidence type="ECO:0000313" key="1">
    <source>
        <dbReference type="EMBL" id="KAK4111968.1"/>
    </source>
</evidence>
<dbReference type="RefSeq" id="XP_064669538.1">
    <property type="nucleotide sequence ID" value="XM_064808593.1"/>
</dbReference>
<accession>A0AAN6YRY5</accession>
<reference evidence="1" key="1">
    <citation type="journal article" date="2023" name="Mol. Phylogenet. Evol.">
        <title>Genome-scale phylogeny and comparative genomics of the fungal order Sordariales.</title>
        <authorList>
            <person name="Hensen N."/>
            <person name="Bonometti L."/>
            <person name="Westerberg I."/>
            <person name="Brannstrom I.O."/>
            <person name="Guillou S."/>
            <person name="Cros-Aarteil S."/>
            <person name="Calhoun S."/>
            <person name="Haridas S."/>
            <person name="Kuo A."/>
            <person name="Mondo S."/>
            <person name="Pangilinan J."/>
            <person name="Riley R."/>
            <person name="LaButti K."/>
            <person name="Andreopoulos B."/>
            <person name="Lipzen A."/>
            <person name="Chen C."/>
            <person name="Yan M."/>
            <person name="Daum C."/>
            <person name="Ng V."/>
            <person name="Clum A."/>
            <person name="Steindorff A."/>
            <person name="Ohm R.A."/>
            <person name="Martin F."/>
            <person name="Silar P."/>
            <person name="Natvig D.O."/>
            <person name="Lalanne C."/>
            <person name="Gautier V."/>
            <person name="Ament-Velasquez S.L."/>
            <person name="Kruys A."/>
            <person name="Hutchinson M.I."/>
            <person name="Powell A.J."/>
            <person name="Barry K."/>
            <person name="Miller A.N."/>
            <person name="Grigoriev I.V."/>
            <person name="Debuchy R."/>
            <person name="Gladieux P."/>
            <person name="Hiltunen Thoren M."/>
            <person name="Johannesson H."/>
        </authorList>
    </citation>
    <scope>NUCLEOTIDE SEQUENCE</scope>
    <source>
        <strain evidence="1">CBS 508.74</strain>
    </source>
</reference>
<reference evidence="1" key="2">
    <citation type="submission" date="2023-05" db="EMBL/GenBank/DDBJ databases">
        <authorList>
            <consortium name="Lawrence Berkeley National Laboratory"/>
            <person name="Steindorff A."/>
            <person name="Hensen N."/>
            <person name="Bonometti L."/>
            <person name="Westerberg I."/>
            <person name="Brannstrom I.O."/>
            <person name="Guillou S."/>
            <person name="Cros-Aarteil S."/>
            <person name="Calhoun S."/>
            <person name="Haridas S."/>
            <person name="Kuo A."/>
            <person name="Mondo S."/>
            <person name="Pangilinan J."/>
            <person name="Riley R."/>
            <person name="Labutti K."/>
            <person name="Andreopoulos B."/>
            <person name="Lipzen A."/>
            <person name="Chen C."/>
            <person name="Yanf M."/>
            <person name="Daum C."/>
            <person name="Ng V."/>
            <person name="Clum A."/>
            <person name="Ohm R."/>
            <person name="Martin F."/>
            <person name="Silar P."/>
            <person name="Natvig D."/>
            <person name="Lalanne C."/>
            <person name="Gautier V."/>
            <person name="Ament-Velasquez S.L."/>
            <person name="Kruys A."/>
            <person name="Hutchinson M.I."/>
            <person name="Powell A.J."/>
            <person name="Barry K."/>
            <person name="Miller A.N."/>
            <person name="Grigoriev I.V."/>
            <person name="Debuchy R."/>
            <person name="Gladieux P."/>
            <person name="Thoren M.H."/>
            <person name="Johannesson H."/>
        </authorList>
    </citation>
    <scope>NUCLEOTIDE SEQUENCE</scope>
    <source>
        <strain evidence="1">CBS 508.74</strain>
    </source>
</reference>
<keyword evidence="2" id="KW-1185">Reference proteome</keyword>
<organism evidence="1 2">
    <name type="scientific">Canariomyces notabilis</name>
    <dbReference type="NCBI Taxonomy" id="2074819"/>
    <lineage>
        <taxon>Eukaryota</taxon>
        <taxon>Fungi</taxon>
        <taxon>Dikarya</taxon>
        <taxon>Ascomycota</taxon>
        <taxon>Pezizomycotina</taxon>
        <taxon>Sordariomycetes</taxon>
        <taxon>Sordariomycetidae</taxon>
        <taxon>Sordariales</taxon>
        <taxon>Chaetomiaceae</taxon>
        <taxon>Canariomyces</taxon>
    </lineage>
</organism>
<name>A0AAN6YRY5_9PEZI</name>
<evidence type="ECO:0000313" key="2">
    <source>
        <dbReference type="Proteomes" id="UP001302812"/>
    </source>
</evidence>
<gene>
    <name evidence="1" type="ORF">N656DRAFT_132931</name>
</gene>
<protein>
    <submittedName>
        <fullName evidence="1">Uncharacterized protein</fullName>
    </submittedName>
</protein>
<dbReference type="Proteomes" id="UP001302812">
    <property type="component" value="Unassembled WGS sequence"/>
</dbReference>
<dbReference type="EMBL" id="MU853344">
    <property type="protein sequence ID" value="KAK4111968.1"/>
    <property type="molecule type" value="Genomic_DNA"/>
</dbReference>
<dbReference type="GeneID" id="89932716"/>
<dbReference type="AlphaFoldDB" id="A0AAN6YRY5"/>
<proteinExistence type="predicted"/>
<sequence>MYSWQGPVSTTSLLFHGEAATTLQPPAVAGILGPSNPNPEILSLRLVWPFTNCEAVGRRSHPVVILLDFEFSIRVGSARELMRMTAL</sequence>